<gene>
    <name evidence="1" type="ORF">METZ01_LOCUS354103</name>
</gene>
<organism evidence="1">
    <name type="scientific">marine metagenome</name>
    <dbReference type="NCBI Taxonomy" id="408172"/>
    <lineage>
        <taxon>unclassified sequences</taxon>
        <taxon>metagenomes</taxon>
        <taxon>ecological metagenomes</taxon>
    </lineage>
</organism>
<name>A0A382RUA3_9ZZZZ</name>
<sequence length="231" mass="25712">MRTFTNQSQFNRMMVHLFKLIKVVKGQSLAEFAVVTAMMATFITTALPKFSDLMETGKAQKSIQELDKLLLQAKNFYETTAAQEGRGRLPGQDKFDMGVGGYTDTTALFNDLEEFTTYTNEIIGKKWISVFGTENVHALKPAGTHFEDDTVSSEINGKGEVICNNCPPGREKGADEWYVLFSEEVLVSQFQDGHYIYVVIPGSGTGEDVKAPRICVADGESPKYLHKIMDL</sequence>
<dbReference type="AlphaFoldDB" id="A0A382RUA3"/>
<reference evidence="1" key="1">
    <citation type="submission" date="2018-05" db="EMBL/GenBank/DDBJ databases">
        <authorList>
            <person name="Lanie J.A."/>
            <person name="Ng W.-L."/>
            <person name="Kazmierczak K.M."/>
            <person name="Andrzejewski T.M."/>
            <person name="Davidsen T.M."/>
            <person name="Wayne K.J."/>
            <person name="Tettelin H."/>
            <person name="Glass J.I."/>
            <person name="Rusch D."/>
            <person name="Podicherti R."/>
            <person name="Tsui H.-C.T."/>
            <person name="Winkler M.E."/>
        </authorList>
    </citation>
    <scope>NUCLEOTIDE SEQUENCE</scope>
</reference>
<accession>A0A382RUA3</accession>
<evidence type="ECO:0000313" key="1">
    <source>
        <dbReference type="EMBL" id="SVD01249.1"/>
    </source>
</evidence>
<protein>
    <submittedName>
        <fullName evidence="1">Uncharacterized protein</fullName>
    </submittedName>
</protein>
<proteinExistence type="predicted"/>
<dbReference type="EMBL" id="UINC01124239">
    <property type="protein sequence ID" value="SVD01249.1"/>
    <property type="molecule type" value="Genomic_DNA"/>
</dbReference>